<dbReference type="PANTHER" id="PTHR46468">
    <property type="entry name" value="SENTRIN-SPECIFIC PROTEASE 8"/>
    <property type="match status" value="1"/>
</dbReference>
<protein>
    <recommendedName>
        <fullName evidence="5">Ubiquitin-like protease family profile domain-containing protein</fullName>
    </recommendedName>
</protein>
<dbReference type="GO" id="GO:0019784">
    <property type="term" value="F:deNEDDylase activity"/>
    <property type="evidence" value="ECO:0007669"/>
    <property type="project" value="InterPro"/>
</dbReference>
<evidence type="ECO:0000256" key="3">
    <source>
        <dbReference type="ARBA" id="ARBA00022801"/>
    </source>
</evidence>
<dbReference type="EMBL" id="OV651822">
    <property type="protein sequence ID" value="CAH1100066.1"/>
    <property type="molecule type" value="Genomic_DNA"/>
</dbReference>
<keyword evidence="4" id="KW-0788">Thiol protease</keyword>
<evidence type="ECO:0000256" key="2">
    <source>
        <dbReference type="ARBA" id="ARBA00022670"/>
    </source>
</evidence>
<dbReference type="GO" id="GO:0008234">
    <property type="term" value="F:cysteine-type peptidase activity"/>
    <property type="evidence" value="ECO:0007669"/>
    <property type="project" value="UniProtKB-KW"/>
</dbReference>
<organism evidence="6 7">
    <name type="scientific">Psylliodes chrysocephalus</name>
    <dbReference type="NCBI Taxonomy" id="3402493"/>
    <lineage>
        <taxon>Eukaryota</taxon>
        <taxon>Metazoa</taxon>
        <taxon>Ecdysozoa</taxon>
        <taxon>Arthropoda</taxon>
        <taxon>Hexapoda</taxon>
        <taxon>Insecta</taxon>
        <taxon>Pterygota</taxon>
        <taxon>Neoptera</taxon>
        <taxon>Endopterygota</taxon>
        <taxon>Coleoptera</taxon>
        <taxon>Polyphaga</taxon>
        <taxon>Cucujiformia</taxon>
        <taxon>Chrysomeloidea</taxon>
        <taxon>Chrysomelidae</taxon>
        <taxon>Galerucinae</taxon>
        <taxon>Alticini</taxon>
        <taxon>Psylliodes</taxon>
    </lineage>
</organism>
<dbReference type="OrthoDB" id="5065855at2759"/>
<dbReference type="Pfam" id="PF02902">
    <property type="entry name" value="Peptidase_C48"/>
    <property type="match status" value="1"/>
</dbReference>
<keyword evidence="2" id="KW-0645">Protease</keyword>
<evidence type="ECO:0000259" key="5">
    <source>
        <dbReference type="PROSITE" id="PS50600"/>
    </source>
</evidence>
<evidence type="ECO:0000313" key="7">
    <source>
        <dbReference type="Proteomes" id="UP001153636"/>
    </source>
</evidence>
<comment type="similarity">
    <text evidence="1">Belongs to the peptidase C48 family.</text>
</comment>
<keyword evidence="7" id="KW-1185">Reference proteome</keyword>
<dbReference type="InterPro" id="IPR044613">
    <property type="entry name" value="Nep1/2-like"/>
</dbReference>
<keyword evidence="3" id="KW-0378">Hydrolase</keyword>
<feature type="domain" description="Ubiquitin-like protease family profile" evidence="5">
    <location>
        <begin position="13"/>
        <end position="175"/>
    </location>
</feature>
<dbReference type="AlphaFoldDB" id="A0A9P0CEY2"/>
<dbReference type="SUPFAM" id="SSF54001">
    <property type="entry name" value="Cysteine proteinases"/>
    <property type="match status" value="1"/>
</dbReference>
<gene>
    <name evidence="6" type="ORF">PSYICH_LOCUS2230</name>
</gene>
<name>A0A9P0CEY2_9CUCU</name>
<dbReference type="PANTHER" id="PTHR46468:SF1">
    <property type="entry name" value="SENTRIN-SPECIFIC PROTEASE 8"/>
    <property type="match status" value="1"/>
</dbReference>
<dbReference type="PROSITE" id="PS50600">
    <property type="entry name" value="ULP_PROTEASE"/>
    <property type="match status" value="1"/>
</dbReference>
<dbReference type="GO" id="GO:0000338">
    <property type="term" value="P:protein deneddylation"/>
    <property type="evidence" value="ECO:0007669"/>
    <property type="project" value="TreeGrafter"/>
</dbReference>
<sequence length="217" mass="25111">MTNNRIVLSYNESLLRSSDIELLKGPYWLNDTIISFYFEYLQTDLFRNHDRVLFVAPEITQCIKVSPLNELDTFLQPLVDSKRRDFIFFALNDNEVTDSSGGSHWSLLVFSRPERMVFHFDSSHGCNDSQAIELGEKILKYFSMPFQGKFQNVPCLQQNNGYDCGIHVLCNTEQLASYATHYGRILGCPQLPMEKVTAKRWEVLDIIEGLKYQAYVN</sequence>
<evidence type="ECO:0000256" key="4">
    <source>
        <dbReference type="ARBA" id="ARBA00022807"/>
    </source>
</evidence>
<dbReference type="Proteomes" id="UP001153636">
    <property type="component" value="Chromosome 10"/>
</dbReference>
<accession>A0A9P0CEY2</accession>
<proteinExistence type="inferred from homology"/>
<reference evidence="6" key="1">
    <citation type="submission" date="2022-01" db="EMBL/GenBank/DDBJ databases">
        <authorList>
            <person name="King R."/>
        </authorList>
    </citation>
    <scope>NUCLEOTIDE SEQUENCE</scope>
</reference>
<evidence type="ECO:0000313" key="6">
    <source>
        <dbReference type="EMBL" id="CAH1100066.1"/>
    </source>
</evidence>
<dbReference type="InterPro" id="IPR038765">
    <property type="entry name" value="Papain-like_cys_pep_sf"/>
</dbReference>
<dbReference type="GO" id="GO:0006508">
    <property type="term" value="P:proteolysis"/>
    <property type="evidence" value="ECO:0007669"/>
    <property type="project" value="UniProtKB-KW"/>
</dbReference>
<dbReference type="InterPro" id="IPR003653">
    <property type="entry name" value="Peptidase_C48_C"/>
</dbReference>
<dbReference type="Gene3D" id="3.40.395.10">
    <property type="entry name" value="Adenoviral Proteinase, Chain A"/>
    <property type="match status" value="1"/>
</dbReference>
<evidence type="ECO:0000256" key="1">
    <source>
        <dbReference type="ARBA" id="ARBA00005234"/>
    </source>
</evidence>